<protein>
    <recommendedName>
        <fullName evidence="3">DUF2799 domain-containing protein</fullName>
    </recommendedName>
</protein>
<evidence type="ECO:0000313" key="1">
    <source>
        <dbReference type="EMBL" id="CAV20055.1"/>
    </source>
</evidence>
<dbReference type="Proteomes" id="UP000009100">
    <property type="component" value="Chromosome 1"/>
</dbReference>
<dbReference type="AlphaFoldDB" id="B7VKW8"/>
<dbReference type="EMBL" id="FM954972">
    <property type="protein sequence ID" value="CAV20055.1"/>
    <property type="molecule type" value="Genomic_DNA"/>
</dbReference>
<organism evidence="1 2">
    <name type="scientific">Vibrio atlanticus (strain LGP32)</name>
    <name type="common">Vibrio splendidus (strain Mel32)</name>
    <dbReference type="NCBI Taxonomy" id="575788"/>
    <lineage>
        <taxon>Bacteria</taxon>
        <taxon>Pseudomonadati</taxon>
        <taxon>Pseudomonadota</taxon>
        <taxon>Gammaproteobacteria</taxon>
        <taxon>Vibrionales</taxon>
        <taxon>Vibrionaceae</taxon>
        <taxon>Vibrio</taxon>
    </lineage>
</organism>
<dbReference type="Pfam" id="PF10973">
    <property type="entry name" value="DUF2799"/>
    <property type="match status" value="1"/>
</dbReference>
<evidence type="ECO:0000313" key="2">
    <source>
        <dbReference type="Proteomes" id="UP000009100"/>
    </source>
</evidence>
<dbReference type="STRING" id="575788.VS_2772"/>
<name>B7VKW8_VIBA3</name>
<accession>B7VKW8</accession>
<reference evidence="1 2" key="1">
    <citation type="submission" date="2009-02" db="EMBL/GenBank/DDBJ databases">
        <title>Vibrio splendidus str. LGP32 complete genome.</title>
        <authorList>
            <person name="Mazel D."/>
            <person name="Le Roux F."/>
        </authorList>
    </citation>
    <scope>NUCLEOTIDE SEQUENCE [LARGE SCALE GENOMIC DNA]</scope>
    <source>
        <strain evidence="1 2">LGP32</strain>
    </source>
</reference>
<sequence length="144" mass="16301">MNCWKFSDVIARSLNVQASLFHQEEIMKYLLLVLSVMLFGCAQTPPPTSMNTTDWQNFGEEMARKGKTKQTEASLAEAASAPSIDADLYAAYGQGYEVGKTQYCSQNPRALGRRGDTYLGICDDIDKWFRFKYERGAESKFDLR</sequence>
<dbReference type="InterPro" id="IPR021242">
    <property type="entry name" value="DUF2799"/>
</dbReference>
<evidence type="ECO:0008006" key="3">
    <source>
        <dbReference type="Google" id="ProtNLM"/>
    </source>
</evidence>
<dbReference type="eggNOG" id="ENOG503234W">
    <property type="taxonomic scope" value="Bacteria"/>
</dbReference>
<gene>
    <name evidence="1" type="ordered locus">VS_2772</name>
</gene>
<dbReference type="KEGG" id="vsp:VS_2772"/>
<dbReference type="HOGENOM" id="CLU_128661_2_0_6"/>
<proteinExistence type="predicted"/>